<keyword evidence="5" id="KW-0472">Membrane</keyword>
<dbReference type="NCBIfam" id="TIGR01730">
    <property type="entry name" value="RND_mfp"/>
    <property type="match status" value="1"/>
</dbReference>
<evidence type="ECO:0000259" key="6">
    <source>
        <dbReference type="Pfam" id="PF25954"/>
    </source>
</evidence>
<evidence type="ECO:0000259" key="7">
    <source>
        <dbReference type="Pfam" id="PF25973"/>
    </source>
</evidence>
<evidence type="ECO:0000256" key="5">
    <source>
        <dbReference type="SAM" id="Phobius"/>
    </source>
</evidence>
<feature type="region of interest" description="Disordered" evidence="4">
    <location>
        <begin position="346"/>
        <end position="408"/>
    </location>
</feature>
<evidence type="ECO:0000313" key="8">
    <source>
        <dbReference type="EMBL" id="PZE18876.1"/>
    </source>
</evidence>
<organism evidence="8 9">
    <name type="scientific">Putridiphycobacter roseus</name>
    <dbReference type="NCBI Taxonomy" id="2219161"/>
    <lineage>
        <taxon>Bacteria</taxon>
        <taxon>Pseudomonadati</taxon>
        <taxon>Bacteroidota</taxon>
        <taxon>Flavobacteriia</taxon>
        <taxon>Flavobacteriales</taxon>
        <taxon>Crocinitomicaceae</taxon>
        <taxon>Putridiphycobacter</taxon>
    </lineage>
</organism>
<feature type="coiled-coil region" evidence="3">
    <location>
        <begin position="167"/>
        <end position="194"/>
    </location>
</feature>
<name>A0A2W1NM04_9FLAO</name>
<gene>
    <name evidence="8" type="ORF">DNU06_03335</name>
</gene>
<feature type="compositionally biased region" description="Basic and acidic residues" evidence="4">
    <location>
        <begin position="394"/>
        <end position="408"/>
    </location>
</feature>
<dbReference type="Pfam" id="PF25973">
    <property type="entry name" value="BSH_CzcB"/>
    <property type="match status" value="1"/>
</dbReference>
<feature type="compositionally biased region" description="Basic residues" evidence="4">
    <location>
        <begin position="361"/>
        <end position="371"/>
    </location>
</feature>
<feature type="domain" description="CzcB-like barrel-sandwich hybrid" evidence="7">
    <location>
        <begin position="93"/>
        <end position="235"/>
    </location>
</feature>
<evidence type="ECO:0000256" key="3">
    <source>
        <dbReference type="SAM" id="Coils"/>
    </source>
</evidence>
<evidence type="ECO:0000256" key="2">
    <source>
        <dbReference type="ARBA" id="ARBA00022448"/>
    </source>
</evidence>
<feature type="domain" description="CusB-like beta-barrel" evidence="6">
    <location>
        <begin position="242"/>
        <end position="310"/>
    </location>
</feature>
<dbReference type="InterPro" id="IPR006143">
    <property type="entry name" value="RND_pump_MFP"/>
</dbReference>
<accession>A0A2W1NM04</accession>
<feature type="compositionally biased region" description="Basic and acidic residues" evidence="4">
    <location>
        <begin position="376"/>
        <end position="386"/>
    </location>
</feature>
<protein>
    <submittedName>
        <fullName evidence="8">Efflux RND transporter periplasmic adaptor subunit</fullName>
    </submittedName>
</protein>
<dbReference type="InterPro" id="IPR058647">
    <property type="entry name" value="BSH_CzcB-like"/>
</dbReference>
<dbReference type="RefSeq" id="WP_111061778.1">
    <property type="nucleotide sequence ID" value="NZ_JBHUCU010000007.1"/>
</dbReference>
<sequence length="467" mass="51293">MKNNKLIIGALVGIVLAILIYFIFFRTEITVKHDDHEGHDHAAESHEASTEKEVTLSAAQFDLIKIEMGDFVQKNMSDVLSVNGYTKLPPHNQAAVSSPISGLINSIKVIEGQYVKKGQLLGTIESLEIAKMQEAYLSSKSKVTYLKLEFDRQEKLQAENVNAQKVFQKVQSDLAIEEAKYNSLKQQLNMLNINPNSPVSTRLPILSPITGNITEVNIKIGSSVAPGNELFSIVDNDEMHIDLMVYEKDLGKVEKGQHVRFVLTNQSNTEINGTIFNVGKSFENETKTVAVHADIDETEVQLIPGMYINALIDIGSEKVNTLPASAIIDDVGRKFIYVLEGKGELQNGHGHETTTNSDHHPQHKTNAKSHAAHGTETSHHDHEHAPTSKAGHHVGHDTKATTDHGHDHTKSDYVFRRVEVKIGAEQLGSVGVTPIGMIGADEKIVIQGAYYLQSHLQKSEGGGGHSH</sequence>
<comment type="caution">
    <text evidence="8">The sequence shown here is derived from an EMBL/GenBank/DDBJ whole genome shotgun (WGS) entry which is preliminary data.</text>
</comment>
<evidence type="ECO:0000313" key="9">
    <source>
        <dbReference type="Proteomes" id="UP000249248"/>
    </source>
</evidence>
<comment type="similarity">
    <text evidence="1">Belongs to the membrane fusion protein (MFP) (TC 8.A.1) family.</text>
</comment>
<dbReference type="PANTHER" id="PTHR30097:SF4">
    <property type="entry name" value="SLR6042 PROTEIN"/>
    <property type="match status" value="1"/>
</dbReference>
<dbReference type="EMBL" id="QKSB01000001">
    <property type="protein sequence ID" value="PZE18876.1"/>
    <property type="molecule type" value="Genomic_DNA"/>
</dbReference>
<keyword evidence="3" id="KW-0175">Coiled coil</keyword>
<dbReference type="Gene3D" id="2.40.30.170">
    <property type="match status" value="1"/>
</dbReference>
<proteinExistence type="inferred from homology"/>
<dbReference type="Proteomes" id="UP000249248">
    <property type="component" value="Unassembled WGS sequence"/>
</dbReference>
<dbReference type="OrthoDB" id="9814657at2"/>
<dbReference type="SUPFAM" id="SSF111369">
    <property type="entry name" value="HlyD-like secretion proteins"/>
    <property type="match status" value="1"/>
</dbReference>
<keyword evidence="5" id="KW-1133">Transmembrane helix</keyword>
<evidence type="ECO:0000256" key="4">
    <source>
        <dbReference type="SAM" id="MobiDB-lite"/>
    </source>
</evidence>
<dbReference type="InterPro" id="IPR058792">
    <property type="entry name" value="Beta-barrel_RND_2"/>
</dbReference>
<dbReference type="FunFam" id="2.40.30.170:FF:000010">
    <property type="entry name" value="Efflux RND transporter periplasmic adaptor subunit"/>
    <property type="match status" value="1"/>
</dbReference>
<keyword evidence="5" id="KW-0812">Transmembrane</keyword>
<dbReference type="InterPro" id="IPR051909">
    <property type="entry name" value="MFP_Cation_Efflux"/>
</dbReference>
<dbReference type="GO" id="GO:0060003">
    <property type="term" value="P:copper ion export"/>
    <property type="evidence" value="ECO:0007669"/>
    <property type="project" value="TreeGrafter"/>
</dbReference>
<dbReference type="GO" id="GO:0022857">
    <property type="term" value="F:transmembrane transporter activity"/>
    <property type="evidence" value="ECO:0007669"/>
    <property type="project" value="InterPro"/>
</dbReference>
<keyword evidence="9" id="KW-1185">Reference proteome</keyword>
<feature type="transmembrane region" description="Helical" evidence="5">
    <location>
        <begin position="6"/>
        <end position="24"/>
    </location>
</feature>
<feature type="compositionally biased region" description="Basic and acidic residues" evidence="4">
    <location>
        <begin position="349"/>
        <end position="360"/>
    </location>
</feature>
<dbReference type="Gene3D" id="2.40.50.100">
    <property type="match status" value="1"/>
</dbReference>
<dbReference type="GO" id="GO:0016020">
    <property type="term" value="C:membrane"/>
    <property type="evidence" value="ECO:0007669"/>
    <property type="project" value="InterPro"/>
</dbReference>
<reference evidence="8 9" key="1">
    <citation type="submission" date="2018-06" db="EMBL/GenBank/DDBJ databases">
        <title>The draft genome sequence of Crocinitomix sp. SM1701.</title>
        <authorList>
            <person name="Zhang X."/>
        </authorList>
    </citation>
    <scope>NUCLEOTIDE SEQUENCE [LARGE SCALE GENOMIC DNA]</scope>
    <source>
        <strain evidence="8 9">SM1701</strain>
    </source>
</reference>
<dbReference type="GO" id="GO:0030313">
    <property type="term" value="C:cell envelope"/>
    <property type="evidence" value="ECO:0007669"/>
    <property type="project" value="TreeGrafter"/>
</dbReference>
<keyword evidence="2" id="KW-0813">Transport</keyword>
<dbReference type="Pfam" id="PF25954">
    <property type="entry name" value="Beta-barrel_RND_2"/>
    <property type="match status" value="1"/>
</dbReference>
<dbReference type="PANTHER" id="PTHR30097">
    <property type="entry name" value="CATION EFFLUX SYSTEM PROTEIN CUSB"/>
    <property type="match status" value="1"/>
</dbReference>
<dbReference type="AlphaFoldDB" id="A0A2W1NM04"/>
<dbReference type="GO" id="GO:0015679">
    <property type="term" value="P:plasma membrane copper ion transport"/>
    <property type="evidence" value="ECO:0007669"/>
    <property type="project" value="TreeGrafter"/>
</dbReference>
<evidence type="ECO:0000256" key="1">
    <source>
        <dbReference type="ARBA" id="ARBA00009477"/>
    </source>
</evidence>